<reference evidence="3" key="1">
    <citation type="submission" date="2021-06" db="EMBL/GenBank/DDBJ databases">
        <authorList>
            <person name="Kallberg Y."/>
            <person name="Tangrot J."/>
            <person name="Rosling A."/>
        </authorList>
    </citation>
    <scope>NUCLEOTIDE SEQUENCE</scope>
    <source>
        <strain evidence="3">MT106</strain>
    </source>
</reference>
<dbReference type="Gene3D" id="3.30.710.10">
    <property type="entry name" value="Potassium Channel Kv1.1, Chain A"/>
    <property type="match status" value="1"/>
</dbReference>
<dbReference type="PROSITE" id="PS51886">
    <property type="entry name" value="TLDC"/>
    <property type="match status" value="1"/>
</dbReference>
<dbReference type="PANTHER" id="PTHR24410:SF23">
    <property type="entry name" value="BTB DOMAIN-CONTAINING PROTEIN-RELATED"/>
    <property type="match status" value="1"/>
</dbReference>
<dbReference type="OrthoDB" id="298084at2759"/>
<dbReference type="InterPro" id="IPR006571">
    <property type="entry name" value="TLDc_dom"/>
</dbReference>
<evidence type="ECO:0000313" key="4">
    <source>
        <dbReference type="Proteomes" id="UP000789831"/>
    </source>
</evidence>
<dbReference type="PROSITE" id="PS50097">
    <property type="entry name" value="BTB"/>
    <property type="match status" value="1"/>
</dbReference>
<dbReference type="Gene3D" id="1.25.40.420">
    <property type="match status" value="1"/>
</dbReference>
<dbReference type="PANTHER" id="PTHR24410">
    <property type="entry name" value="HL07962P-RELATED"/>
    <property type="match status" value="1"/>
</dbReference>
<evidence type="ECO:0000313" key="3">
    <source>
        <dbReference type="EMBL" id="CAG8583113.1"/>
    </source>
</evidence>
<proteinExistence type="predicted"/>
<dbReference type="InterPro" id="IPR000210">
    <property type="entry name" value="BTB/POZ_dom"/>
</dbReference>
<dbReference type="SMART" id="SM00225">
    <property type="entry name" value="BTB"/>
    <property type="match status" value="1"/>
</dbReference>
<protein>
    <submittedName>
        <fullName evidence="3">3716_t:CDS:1</fullName>
    </submittedName>
</protein>
<dbReference type="SMART" id="SM00584">
    <property type="entry name" value="TLDc"/>
    <property type="match status" value="1"/>
</dbReference>
<dbReference type="Pfam" id="PF00651">
    <property type="entry name" value="BTB"/>
    <property type="match status" value="1"/>
</dbReference>
<comment type="caution">
    <text evidence="3">The sequence shown here is derived from an EMBL/GenBank/DDBJ whole genome shotgun (WGS) entry which is preliminary data.</text>
</comment>
<dbReference type="CDD" id="cd18186">
    <property type="entry name" value="BTB_POZ_ZBTB_KLHL-like"/>
    <property type="match status" value="1"/>
</dbReference>
<organism evidence="3 4">
    <name type="scientific">Ambispora gerdemannii</name>
    <dbReference type="NCBI Taxonomy" id="144530"/>
    <lineage>
        <taxon>Eukaryota</taxon>
        <taxon>Fungi</taxon>
        <taxon>Fungi incertae sedis</taxon>
        <taxon>Mucoromycota</taxon>
        <taxon>Glomeromycotina</taxon>
        <taxon>Glomeromycetes</taxon>
        <taxon>Archaeosporales</taxon>
        <taxon>Ambisporaceae</taxon>
        <taxon>Ambispora</taxon>
    </lineage>
</organism>
<keyword evidence="4" id="KW-1185">Reference proteome</keyword>
<feature type="domain" description="TLDc" evidence="2">
    <location>
        <begin position="321"/>
        <end position="496"/>
    </location>
</feature>
<dbReference type="Pfam" id="PF07534">
    <property type="entry name" value="TLD"/>
    <property type="match status" value="1"/>
</dbReference>
<sequence length="503" mass="57231">MLAKTILQKSTSSKSTTTNITTTTHTTTSFLGSLSTDLCSLLEDADDFNVLIKVGQDPNIREFRAHSVLLRARSAYFRRALSRDWAKMEGNCIVFNKSNISSDVFEIILNYLYTGTITLSGQDADWLLDLLMAVDELCLKELLDFVQDQLVQNQSSWLKMNFKKIYEMAFNHPALTTLQDHCRQIICDDPESKFKSDMLQLLDENVLVSILQRDDLNLTEIRTWETIINWGIVQNPRLDPEDLKNWTSEDFVTLATTLERCIPLVRYLQISPADMFNKVLPYKDILPNDIFQDILRSQFIPSAPAASPSCKARPRGAIDSKLISRGHLAIISNWIDGKSSTPKSINDLFHEFELLLRGSQDGFMAHTFHHKCNNQGETVVLLKIQGTGQLIGGYNDVPWSNVGGWVPSHKSFIFSLGDGTNLSDIILSRVHTPHFAIYDSSDRGPIFGSWDLGMGAYDHPFDNEASCNCQQHHYERNIMESTDRFAVEEYEVFRVDRKIDWVK</sequence>
<dbReference type="EMBL" id="CAJVPL010001685">
    <property type="protein sequence ID" value="CAG8583113.1"/>
    <property type="molecule type" value="Genomic_DNA"/>
</dbReference>
<evidence type="ECO:0000259" key="1">
    <source>
        <dbReference type="PROSITE" id="PS50097"/>
    </source>
</evidence>
<dbReference type="InterPro" id="IPR011333">
    <property type="entry name" value="SKP1/BTB/POZ_sf"/>
</dbReference>
<accession>A0A9N9BZ75</accession>
<dbReference type="AlphaFoldDB" id="A0A9N9BZ75"/>
<dbReference type="SUPFAM" id="SSF54695">
    <property type="entry name" value="POZ domain"/>
    <property type="match status" value="1"/>
</dbReference>
<evidence type="ECO:0000259" key="2">
    <source>
        <dbReference type="PROSITE" id="PS51886"/>
    </source>
</evidence>
<gene>
    <name evidence="3" type="ORF">AGERDE_LOCUS8225</name>
</gene>
<dbReference type="Proteomes" id="UP000789831">
    <property type="component" value="Unassembled WGS sequence"/>
</dbReference>
<dbReference type="InterPro" id="IPR051481">
    <property type="entry name" value="BTB-POZ/Galectin-3-binding"/>
</dbReference>
<name>A0A9N9BZ75_9GLOM</name>
<feature type="domain" description="BTB" evidence="1">
    <location>
        <begin position="48"/>
        <end position="121"/>
    </location>
</feature>